<gene>
    <name evidence="3" type="ORF">A33Q_3747</name>
</gene>
<dbReference type="Pfam" id="PF13505">
    <property type="entry name" value="OMP_b-brl"/>
    <property type="match status" value="1"/>
</dbReference>
<evidence type="ECO:0000313" key="4">
    <source>
        <dbReference type="Proteomes" id="UP000006073"/>
    </source>
</evidence>
<accession>S2DUL7</accession>
<dbReference type="SUPFAM" id="SSF56925">
    <property type="entry name" value="OMPA-like"/>
    <property type="match status" value="1"/>
</dbReference>
<keyword evidence="1" id="KW-0732">Signal</keyword>
<organism evidence="3 4">
    <name type="scientific">Indibacter alkaliphilus (strain CCUG 57479 / KCTC 22604 / LW1)</name>
    <dbReference type="NCBI Taxonomy" id="1189612"/>
    <lineage>
        <taxon>Bacteria</taxon>
        <taxon>Pseudomonadati</taxon>
        <taxon>Bacteroidota</taxon>
        <taxon>Cytophagia</taxon>
        <taxon>Cytophagales</taxon>
        <taxon>Cyclobacteriaceae</taxon>
    </lineage>
</organism>
<evidence type="ECO:0000313" key="3">
    <source>
        <dbReference type="EMBL" id="EOZ93488.1"/>
    </source>
</evidence>
<sequence>MVFLTYVFMKQFNIICFFLLISWLTHAQTEKGRFLIGAGTNLGLSESPGMMNLSFSRQKTFIDDGLSGQTNNNNIFIATKVGYFFFDNLVAGLDLALGSGRGTSTFDAATQNLDSKSSLFSIGPFVRYYIPSGKILPFAEVNALFGSRNIEIGGFVSSESQQSFTNIGGGLGLAFLLGRRSSIDLVLNYNSNKINFESEDYTDRKNTLGIKIGFTMFLGKIPEI</sequence>
<evidence type="ECO:0000256" key="1">
    <source>
        <dbReference type="ARBA" id="ARBA00022729"/>
    </source>
</evidence>
<dbReference type="InterPro" id="IPR011250">
    <property type="entry name" value="OMP/PagP_B-barrel"/>
</dbReference>
<keyword evidence="4" id="KW-1185">Reference proteome</keyword>
<dbReference type="InterPro" id="IPR027385">
    <property type="entry name" value="Beta-barrel_OMP"/>
</dbReference>
<dbReference type="eggNOG" id="ENOG5033DIC">
    <property type="taxonomic scope" value="Bacteria"/>
</dbReference>
<comment type="caution">
    <text evidence="3">The sequence shown here is derived from an EMBL/GenBank/DDBJ whole genome shotgun (WGS) entry which is preliminary data.</text>
</comment>
<name>S2DUL7_INDAL</name>
<reference evidence="3 4" key="1">
    <citation type="journal article" date="2013" name="Genome Announc.">
        <title>Draft Genome Sequence of Indibacter alkaliphilus Strain LW1T, Isolated from Lonar Lake, a Haloalkaline Lake in the Buldana District of Maharashtra, India.</title>
        <authorList>
            <person name="Singh A."/>
            <person name="Kumar Jangir P."/>
            <person name="Sharma R."/>
            <person name="Singh A."/>
            <person name="Kumar Pinnaka A."/>
            <person name="Shivaji S."/>
        </authorList>
    </citation>
    <scope>NUCLEOTIDE SEQUENCE [LARGE SCALE GENOMIC DNA]</scope>
    <source>
        <strain evidence="4">CCUG 57479 / KCTC 22604 / LW1</strain>
    </source>
</reference>
<feature type="domain" description="Outer membrane protein beta-barrel" evidence="2">
    <location>
        <begin position="17"/>
        <end position="212"/>
    </location>
</feature>
<protein>
    <recommendedName>
        <fullName evidence="2">Outer membrane protein beta-barrel domain-containing protein</fullName>
    </recommendedName>
</protein>
<dbReference type="STRING" id="1189612.A33Q_3747"/>
<dbReference type="EMBL" id="ALWO02000046">
    <property type="protein sequence ID" value="EOZ93488.1"/>
    <property type="molecule type" value="Genomic_DNA"/>
</dbReference>
<dbReference type="Proteomes" id="UP000006073">
    <property type="component" value="Unassembled WGS sequence"/>
</dbReference>
<dbReference type="AlphaFoldDB" id="S2DUL7"/>
<evidence type="ECO:0000259" key="2">
    <source>
        <dbReference type="Pfam" id="PF13505"/>
    </source>
</evidence>
<proteinExistence type="predicted"/>